<keyword evidence="2" id="KW-1185">Reference proteome</keyword>
<organism evidence="1 2">
    <name type="scientific">Fusarium oligoseptatum</name>
    <dbReference type="NCBI Taxonomy" id="2604345"/>
    <lineage>
        <taxon>Eukaryota</taxon>
        <taxon>Fungi</taxon>
        <taxon>Dikarya</taxon>
        <taxon>Ascomycota</taxon>
        <taxon>Pezizomycotina</taxon>
        <taxon>Sordariomycetes</taxon>
        <taxon>Hypocreomycetidae</taxon>
        <taxon>Hypocreales</taxon>
        <taxon>Nectriaceae</taxon>
        <taxon>Fusarium</taxon>
        <taxon>Fusarium solani species complex</taxon>
    </lineage>
</organism>
<dbReference type="Proteomes" id="UP000287144">
    <property type="component" value="Unassembled WGS sequence"/>
</dbReference>
<protein>
    <submittedName>
        <fullName evidence="1">Uncharacterized protein</fullName>
    </submittedName>
</protein>
<comment type="caution">
    <text evidence="1">The sequence shown here is derived from an EMBL/GenBank/DDBJ whole genome shotgun (WGS) entry which is preliminary data.</text>
</comment>
<evidence type="ECO:0000313" key="2">
    <source>
        <dbReference type="Proteomes" id="UP000287144"/>
    </source>
</evidence>
<proteinExistence type="predicted"/>
<reference evidence="1 2" key="1">
    <citation type="submission" date="2017-06" db="EMBL/GenBank/DDBJ databases">
        <title>Comparative genomic analysis of Ambrosia Fusariam Clade fungi.</title>
        <authorList>
            <person name="Stajich J.E."/>
            <person name="Carrillo J."/>
            <person name="Kijimoto T."/>
            <person name="Eskalen A."/>
            <person name="O'Donnell K."/>
            <person name="Kasson M."/>
        </authorList>
    </citation>
    <scope>NUCLEOTIDE SEQUENCE [LARGE SCALE GENOMIC DNA]</scope>
    <source>
        <strain evidence="1 2">NRRL62579</strain>
    </source>
</reference>
<sequence length="71" mass="8364">MRTIEPYCTVYNKHFSHVLFQHNGIVRTDGRKRNRYSGTFGASFGERRVLKKKYSRFVMPTVPAELVRSLQ</sequence>
<dbReference type="EMBL" id="NKCK01000185">
    <property type="protein sequence ID" value="RSL93420.1"/>
    <property type="molecule type" value="Genomic_DNA"/>
</dbReference>
<name>A0A428SUP9_9HYPO</name>
<evidence type="ECO:0000313" key="1">
    <source>
        <dbReference type="EMBL" id="RSL93420.1"/>
    </source>
</evidence>
<dbReference type="AlphaFoldDB" id="A0A428SUP9"/>
<gene>
    <name evidence="1" type="ORF">CEP52_013285</name>
</gene>
<accession>A0A428SUP9</accession>